<dbReference type="SUPFAM" id="SSF50405">
    <property type="entry name" value="Actin-crosslinking proteins"/>
    <property type="match status" value="1"/>
</dbReference>
<gene>
    <name evidence="9" type="ORF">SAMN05660461_5136</name>
</gene>
<dbReference type="Proteomes" id="UP000190166">
    <property type="component" value="Unassembled WGS sequence"/>
</dbReference>
<evidence type="ECO:0000256" key="3">
    <source>
        <dbReference type="ARBA" id="ARBA00022801"/>
    </source>
</evidence>
<comment type="catalytic activity">
    <reaction evidence="1">
        <text>Random endo-hydrolysis of N-acetyl-beta-D-glucosaminide (1-&gt;4)-beta-linkages in chitin and chitodextrins.</text>
        <dbReference type="EC" id="3.2.1.14"/>
    </reaction>
</comment>
<dbReference type="Gene3D" id="2.80.10.50">
    <property type="match status" value="1"/>
</dbReference>
<dbReference type="EMBL" id="FUZZ01000004">
    <property type="protein sequence ID" value="SKD09253.1"/>
    <property type="molecule type" value="Genomic_DNA"/>
</dbReference>
<dbReference type="GO" id="GO:0008843">
    <property type="term" value="F:endochitinase activity"/>
    <property type="evidence" value="ECO:0007669"/>
    <property type="project" value="UniProtKB-EC"/>
</dbReference>
<dbReference type="EC" id="3.2.1.14" evidence="2"/>
<evidence type="ECO:0000256" key="1">
    <source>
        <dbReference type="ARBA" id="ARBA00000822"/>
    </source>
</evidence>
<feature type="signal peptide" evidence="7">
    <location>
        <begin position="1"/>
        <end position="20"/>
    </location>
</feature>
<dbReference type="InterPro" id="IPR001223">
    <property type="entry name" value="Glyco_hydro18_cat"/>
</dbReference>
<dbReference type="GO" id="GO:0005975">
    <property type="term" value="P:carbohydrate metabolic process"/>
    <property type="evidence" value="ECO:0007669"/>
    <property type="project" value="InterPro"/>
</dbReference>
<dbReference type="Gene3D" id="3.40.5.30">
    <property type="entry name" value="(Trans)glycosidases - domain 2"/>
    <property type="match status" value="1"/>
</dbReference>
<evidence type="ECO:0000256" key="6">
    <source>
        <dbReference type="RuleBase" id="RU004453"/>
    </source>
</evidence>
<dbReference type="InterPro" id="IPR026444">
    <property type="entry name" value="Secre_tail"/>
</dbReference>
<accession>A0A1T5P9H6</accession>
<keyword evidence="7" id="KW-0732">Signal</keyword>
<name>A0A1T5P9H6_9BACT</name>
<dbReference type="InterPro" id="IPR050314">
    <property type="entry name" value="Glycosyl_Hydrlase_18"/>
</dbReference>
<dbReference type="PROSITE" id="PS01095">
    <property type="entry name" value="GH18_1"/>
    <property type="match status" value="1"/>
</dbReference>
<feature type="chain" id="PRO_5013364200" description="chitinase" evidence="7">
    <location>
        <begin position="21"/>
        <end position="542"/>
    </location>
</feature>
<sequence length="542" mass="58495">MKPFLKLLAILLVCAFNTIAQTPFRVIGYMPSWAGNVNQVQYSKLTHINYAFLLPTSTGGLQAIDNPTKLQSLVSTAHANNVKVLISVGGWNDGNDSGFESLAANSTYRNNFVTNMINFVNQYGLDGVDIDWEYPDPGASANNYITLMTQLSTEMHNRGKLLTGAIVGTGGASILNSAFALVDFYNLMAYDYNNFDHSTYSYATQSVNYWRGRGLPASKTVLGVPFYGRPTWESFAQLVARGANPYADVFDNVGYNGITTIRQKTNLAFDQGSGVMIWELSQDATGANSLLSAIHEVVLARTGNPGGNAPVGQTIWLRGNNNLYVSGENGTQAMNCNRTSAQGWEQFTVVDAGGGKIALRSQGKYVSSENGTQAITCNRTSVQDWEKFTWINNSNGTISLLCNNGGYICSENGTQAMSSWRTTIGTWESFNYGVVSALAAISSTTAAVAETHGAIPEEAAATAINVYPNPIRSGSAFTVTLQHYNPKAPVRATLVSAGMQPVAVQQPNAKTFTVNTGSIADGTYILEVMHDNKRLVKKIIIQ</sequence>
<proteinExistence type="inferred from homology"/>
<dbReference type="SUPFAM" id="SSF51445">
    <property type="entry name" value="(Trans)glycosidases"/>
    <property type="match status" value="1"/>
</dbReference>
<keyword evidence="10" id="KW-1185">Reference proteome</keyword>
<dbReference type="SMART" id="SM00636">
    <property type="entry name" value="Glyco_18"/>
    <property type="match status" value="1"/>
</dbReference>
<dbReference type="InterPro" id="IPR008999">
    <property type="entry name" value="Actin-crosslinking"/>
</dbReference>
<organism evidence="9 10">
    <name type="scientific">Chitinophaga ginsengisegetis</name>
    <dbReference type="NCBI Taxonomy" id="393003"/>
    <lineage>
        <taxon>Bacteria</taxon>
        <taxon>Pseudomonadati</taxon>
        <taxon>Bacteroidota</taxon>
        <taxon>Chitinophagia</taxon>
        <taxon>Chitinophagales</taxon>
        <taxon>Chitinophagaceae</taxon>
        <taxon>Chitinophaga</taxon>
    </lineage>
</organism>
<evidence type="ECO:0000259" key="8">
    <source>
        <dbReference type="PROSITE" id="PS51910"/>
    </source>
</evidence>
<dbReference type="RefSeq" id="WP_079472394.1">
    <property type="nucleotide sequence ID" value="NZ_FUZZ01000004.1"/>
</dbReference>
<evidence type="ECO:0000256" key="5">
    <source>
        <dbReference type="RuleBase" id="RU000489"/>
    </source>
</evidence>
<dbReference type="AlphaFoldDB" id="A0A1T5P9H6"/>
<dbReference type="GO" id="GO:0008061">
    <property type="term" value="F:chitin binding"/>
    <property type="evidence" value="ECO:0007669"/>
    <property type="project" value="InterPro"/>
</dbReference>
<feature type="domain" description="GH18" evidence="8">
    <location>
        <begin position="24"/>
        <end position="301"/>
    </location>
</feature>
<keyword evidence="4 5" id="KW-0326">Glycosidase</keyword>
<evidence type="ECO:0000313" key="9">
    <source>
        <dbReference type="EMBL" id="SKD09253.1"/>
    </source>
</evidence>
<evidence type="ECO:0000256" key="2">
    <source>
        <dbReference type="ARBA" id="ARBA00012729"/>
    </source>
</evidence>
<keyword evidence="3 5" id="KW-0378">Hydrolase</keyword>
<protein>
    <recommendedName>
        <fullName evidence="2">chitinase</fullName>
        <ecNumber evidence="2">3.2.1.14</ecNumber>
    </recommendedName>
</protein>
<dbReference type="InterPro" id="IPR001579">
    <property type="entry name" value="Glyco_hydro_18_chit_AS"/>
</dbReference>
<dbReference type="PANTHER" id="PTHR11177:SF317">
    <property type="entry name" value="CHITINASE 12-RELATED"/>
    <property type="match status" value="1"/>
</dbReference>
<dbReference type="PANTHER" id="PTHR11177">
    <property type="entry name" value="CHITINASE"/>
    <property type="match status" value="1"/>
</dbReference>
<dbReference type="PROSITE" id="PS51910">
    <property type="entry name" value="GH18_2"/>
    <property type="match status" value="1"/>
</dbReference>
<dbReference type="Pfam" id="PF00704">
    <property type="entry name" value="Glyco_hydro_18"/>
    <property type="match status" value="1"/>
</dbReference>
<reference evidence="9 10" key="1">
    <citation type="submission" date="2017-02" db="EMBL/GenBank/DDBJ databases">
        <authorList>
            <person name="Peterson S.W."/>
        </authorList>
    </citation>
    <scope>NUCLEOTIDE SEQUENCE [LARGE SCALE GENOMIC DNA]</scope>
    <source>
        <strain evidence="9 10">DSM 18108</strain>
    </source>
</reference>
<dbReference type="STRING" id="393003.SAMN05660461_5136"/>
<dbReference type="Gene3D" id="3.20.20.80">
    <property type="entry name" value="Glycosidases"/>
    <property type="match status" value="1"/>
</dbReference>
<dbReference type="CDD" id="cd23342">
    <property type="entry name" value="beta-trefoil_FSCN_ZgPorA-like"/>
    <property type="match status" value="1"/>
</dbReference>
<evidence type="ECO:0000256" key="4">
    <source>
        <dbReference type="ARBA" id="ARBA00023295"/>
    </source>
</evidence>
<dbReference type="InterPro" id="IPR017853">
    <property type="entry name" value="GH"/>
</dbReference>
<evidence type="ECO:0000313" key="10">
    <source>
        <dbReference type="Proteomes" id="UP000190166"/>
    </source>
</evidence>
<dbReference type="NCBIfam" id="TIGR04183">
    <property type="entry name" value="Por_Secre_tail"/>
    <property type="match status" value="1"/>
</dbReference>
<comment type="similarity">
    <text evidence="6">Belongs to the glycosyl hydrolase 18 family.</text>
</comment>
<evidence type="ECO:0000256" key="7">
    <source>
        <dbReference type="SAM" id="SignalP"/>
    </source>
</evidence>
<dbReference type="InterPro" id="IPR011583">
    <property type="entry name" value="Chitinase_II/V-like_cat"/>
</dbReference>